<dbReference type="Pfam" id="PF11357">
    <property type="entry name" value="Spy1"/>
    <property type="match status" value="1"/>
</dbReference>
<dbReference type="Proteomes" id="UP001516400">
    <property type="component" value="Unassembled WGS sequence"/>
</dbReference>
<sequence length="142" mass="16780">MDGCGAIIDKYVLVGVFIYFLRANFKIEEYSTRNFFIAVYVCHEIYEEVNALKFQIIKTCLGPCVMRSTCVRKFDEDRVNFLQRIDFHVLYDEEQCDLIFSKFPHVIWYRERSDKHSGVIFDENMICDSCCFPVASLLKILK</sequence>
<evidence type="ECO:0000256" key="1">
    <source>
        <dbReference type="ARBA" id="ARBA00010932"/>
    </source>
</evidence>
<dbReference type="InterPro" id="IPR052316">
    <property type="entry name" value="Speedy-Ringo_regulator"/>
</dbReference>
<evidence type="ECO:0000256" key="2">
    <source>
        <dbReference type="ARBA" id="ARBA00023306"/>
    </source>
</evidence>
<comment type="similarity">
    <text evidence="1">Belongs to the Speedy/Ringo family.</text>
</comment>
<comment type="caution">
    <text evidence="3">The sequence shown here is derived from an EMBL/GenBank/DDBJ whole genome shotgun (WGS) entry which is preliminary data.</text>
</comment>
<protein>
    <submittedName>
        <fullName evidence="3">Uncharacterized protein</fullName>
    </submittedName>
</protein>
<proteinExistence type="inferred from homology"/>
<dbReference type="EMBL" id="JABFTP020000185">
    <property type="protein sequence ID" value="KAL3286349.1"/>
    <property type="molecule type" value="Genomic_DNA"/>
</dbReference>
<evidence type="ECO:0000313" key="3">
    <source>
        <dbReference type="EMBL" id="KAL3286349.1"/>
    </source>
</evidence>
<keyword evidence="2" id="KW-0131">Cell cycle</keyword>
<gene>
    <name evidence="3" type="ORF">HHI36_000857</name>
</gene>
<dbReference type="InterPro" id="IPR020984">
    <property type="entry name" value="Speedy"/>
</dbReference>
<dbReference type="AlphaFoldDB" id="A0ABD2P5Z4"/>
<dbReference type="PANTHER" id="PTHR31545">
    <property type="entry name" value="SEEDY PROTEIN A/C FAMILY MEMBER"/>
    <property type="match status" value="1"/>
</dbReference>
<dbReference type="GO" id="GO:0019901">
    <property type="term" value="F:protein kinase binding"/>
    <property type="evidence" value="ECO:0007669"/>
    <property type="project" value="UniProtKB-ARBA"/>
</dbReference>
<name>A0ABD2P5Z4_9CUCU</name>
<keyword evidence="4" id="KW-1185">Reference proteome</keyword>
<evidence type="ECO:0000313" key="4">
    <source>
        <dbReference type="Proteomes" id="UP001516400"/>
    </source>
</evidence>
<reference evidence="3 4" key="1">
    <citation type="journal article" date="2021" name="BMC Biol.">
        <title>Horizontally acquired antibacterial genes associated with adaptive radiation of ladybird beetles.</title>
        <authorList>
            <person name="Li H.S."/>
            <person name="Tang X.F."/>
            <person name="Huang Y.H."/>
            <person name="Xu Z.Y."/>
            <person name="Chen M.L."/>
            <person name="Du X.Y."/>
            <person name="Qiu B.Y."/>
            <person name="Chen P.T."/>
            <person name="Zhang W."/>
            <person name="Slipinski A."/>
            <person name="Escalona H.E."/>
            <person name="Waterhouse R.M."/>
            <person name="Zwick A."/>
            <person name="Pang H."/>
        </authorList>
    </citation>
    <scope>NUCLEOTIDE SEQUENCE [LARGE SCALE GENOMIC DNA]</scope>
    <source>
        <strain evidence="3">SYSU2018</strain>
    </source>
</reference>
<organism evidence="3 4">
    <name type="scientific">Cryptolaemus montrouzieri</name>
    <dbReference type="NCBI Taxonomy" id="559131"/>
    <lineage>
        <taxon>Eukaryota</taxon>
        <taxon>Metazoa</taxon>
        <taxon>Ecdysozoa</taxon>
        <taxon>Arthropoda</taxon>
        <taxon>Hexapoda</taxon>
        <taxon>Insecta</taxon>
        <taxon>Pterygota</taxon>
        <taxon>Neoptera</taxon>
        <taxon>Endopterygota</taxon>
        <taxon>Coleoptera</taxon>
        <taxon>Polyphaga</taxon>
        <taxon>Cucujiformia</taxon>
        <taxon>Coccinelloidea</taxon>
        <taxon>Coccinellidae</taxon>
        <taxon>Scymninae</taxon>
        <taxon>Scymnini</taxon>
        <taxon>Cryptolaemus</taxon>
    </lineage>
</organism>
<dbReference type="PANTHER" id="PTHR31545:SF2">
    <property type="entry name" value="SPEEDY PROTEIN C"/>
    <property type="match status" value="1"/>
</dbReference>
<accession>A0ABD2P5Z4</accession>